<feature type="transmembrane region" description="Helical" evidence="11">
    <location>
        <begin position="354"/>
        <end position="377"/>
    </location>
</feature>
<evidence type="ECO:0000256" key="7">
    <source>
        <dbReference type="ARBA" id="ARBA00023224"/>
    </source>
</evidence>
<dbReference type="FunFam" id="1.10.287.950:FF:000001">
    <property type="entry name" value="Methyl-accepting chemotaxis sensory transducer"/>
    <property type="match status" value="1"/>
</dbReference>
<evidence type="ECO:0000256" key="3">
    <source>
        <dbReference type="ARBA" id="ARBA00022500"/>
    </source>
</evidence>
<comment type="caution">
    <text evidence="15">The sequence shown here is derived from an EMBL/GenBank/DDBJ whole genome shotgun (WGS) entry which is preliminary data.</text>
</comment>
<evidence type="ECO:0000256" key="2">
    <source>
        <dbReference type="ARBA" id="ARBA00022475"/>
    </source>
</evidence>
<dbReference type="InterPro" id="IPR004089">
    <property type="entry name" value="MCPsignal_dom"/>
</dbReference>
<dbReference type="GO" id="GO:0006935">
    <property type="term" value="P:chemotaxis"/>
    <property type="evidence" value="ECO:0007669"/>
    <property type="project" value="UniProtKB-KW"/>
</dbReference>
<dbReference type="SMART" id="SM00304">
    <property type="entry name" value="HAMP"/>
    <property type="match status" value="2"/>
</dbReference>
<dbReference type="OrthoDB" id="419276at2"/>
<feature type="transmembrane region" description="Helical" evidence="11">
    <location>
        <begin position="63"/>
        <end position="83"/>
    </location>
</feature>
<dbReference type="InterPro" id="IPR003018">
    <property type="entry name" value="GAF"/>
</dbReference>
<dbReference type="RefSeq" id="WP_124971520.1">
    <property type="nucleotide sequence ID" value="NZ_BDQK01000014.1"/>
</dbReference>
<dbReference type="Gene3D" id="6.10.340.10">
    <property type="match status" value="1"/>
</dbReference>
<name>A0A401IL53_APHSA</name>
<dbReference type="InterPro" id="IPR029016">
    <property type="entry name" value="GAF-like_dom_sf"/>
</dbReference>
<dbReference type="Pfam" id="PF02743">
    <property type="entry name" value="dCache_1"/>
    <property type="match status" value="1"/>
</dbReference>
<dbReference type="PROSITE" id="PS50885">
    <property type="entry name" value="HAMP"/>
    <property type="match status" value="2"/>
</dbReference>
<dbReference type="Pfam" id="PF00015">
    <property type="entry name" value="MCPsignal"/>
    <property type="match status" value="1"/>
</dbReference>
<dbReference type="SMART" id="SM00283">
    <property type="entry name" value="MA"/>
    <property type="match status" value="1"/>
</dbReference>
<dbReference type="Gene3D" id="1.10.287.950">
    <property type="entry name" value="Methyl-accepting chemotaxis protein"/>
    <property type="match status" value="1"/>
</dbReference>
<feature type="domain" description="Phytochrome chromophore attachment site" evidence="12">
    <location>
        <begin position="627"/>
        <end position="763"/>
    </location>
</feature>
<evidence type="ECO:0000256" key="10">
    <source>
        <dbReference type="SAM" id="MobiDB-lite"/>
    </source>
</evidence>
<dbReference type="InterPro" id="IPR003660">
    <property type="entry name" value="HAMP_dom"/>
</dbReference>
<keyword evidence="4 11" id="KW-0812">Transmembrane</keyword>
<organism evidence="15 16">
    <name type="scientific">Aphanothece sacrum FPU1</name>
    <dbReference type="NCBI Taxonomy" id="1920663"/>
    <lineage>
        <taxon>Bacteria</taxon>
        <taxon>Bacillati</taxon>
        <taxon>Cyanobacteriota</taxon>
        <taxon>Cyanophyceae</taxon>
        <taxon>Oscillatoriophycideae</taxon>
        <taxon>Chroococcales</taxon>
        <taxon>Aphanothecaceae</taxon>
        <taxon>Aphanothece</taxon>
    </lineage>
</organism>
<evidence type="ECO:0000256" key="1">
    <source>
        <dbReference type="ARBA" id="ARBA00004651"/>
    </source>
</evidence>
<feature type="domain" description="HAMP" evidence="14">
    <location>
        <begin position="789"/>
        <end position="840"/>
    </location>
</feature>
<comment type="subcellular location">
    <subcellularLocation>
        <location evidence="1">Cell membrane</location>
        <topology evidence="1">Multi-pass membrane protein</topology>
    </subcellularLocation>
</comment>
<keyword evidence="2" id="KW-1003">Cell membrane</keyword>
<evidence type="ECO:0000313" key="15">
    <source>
        <dbReference type="EMBL" id="GBF81976.1"/>
    </source>
</evidence>
<evidence type="ECO:0000313" key="16">
    <source>
        <dbReference type="Proteomes" id="UP000287247"/>
    </source>
</evidence>
<feature type="domain" description="Methyl-accepting transducer" evidence="13">
    <location>
        <begin position="845"/>
        <end position="1081"/>
    </location>
</feature>
<keyword evidence="6 11" id="KW-0472">Membrane</keyword>
<sequence length="1118" mass="123810">MTQTSPKPTPNPHQNNGYVSGSTINNPQKQNQNQLSSTQQIRRQLTPSLPLTWWQTLTLRYKAMIVATLIGVVPVVIVGTIAYQVANRAITQQITQLKTSQGVELTNKINRFMSDRYLDIQTIATLETFTNSELRNTISPLEKQKLLNKLINIYKLYDSIAVFDLKGNVIGQSKGIYLKNHKERSYFQEVLKTNVPIMTQPLVSKVDGTFNIYTAAPIKDKATGQTVAIVRARLPVKFLQKLLPNRDISQGEFYLINNTKEVFFAPSGVQITQLNTLGKTNLKTEKIEHKSINVDSIFPNFAQLSQNKLATTLKSSKNFVTYVPFESLENLPDLGWSVIITLDNAMAFASQKQLLSTLLWGTLIASGIVGVLAMLLADQATRPLRHITKTIKQISAGDLDRQVQIQGKDELAVLGTNINQMTRQIKILVEEQIIAVEQANLLAQIGSSIIPDQEALEQIVQEALEGIRTILKASRIVIYRFNPDYSGYISHESVGLDYPKALEHQIGDACISEELIEAYKQGRVVPTDDVTCAGFHPQHLQLMEQLQIRANLVVPVLKQGNLFGLLIAHYCDEPHQWNEREINFLKQVGEQLTITLDRLSLQQQRREDVKMSHILKDITVKISAAINTTELLEIAVNHMRRAIKTDRVIVYRFEPNWTGKIIAESVVNGFPAAIGAEIYDPCFAEKYVDKYQQGRVQATPDIYKAGLTDCHLKQLSPFKVRANLVAPILCKGELLGLFIAHQCDQPRQWDTAQVSFFSQVAAQIGFALERADLIEKQQKSEEEQRQGKEQLQKRALELLIEVDPVSRGDLTIRAKVTEDEIGTIADSYNATIENLRKIVTQVQGVAGQLTVTTNANEVAVRDLSEESFHQAQDISGALESLQAMNISIRAVAANAELAETTVQKATETVEAGEEAMNRTVDGIMAIRQTVAETAKKVKRLGESSQKISKVVNLISSFADQTNLLALNASIEAAHAGEEGRGFAVVADEVRSLARQSAQATSEIETLVASIQAETNDVVAAMEAGTEQVVTGTKLVDETRKSLNQITVASAQITELVEAIAKAAVEQSQTSQTVTQTMIQVAAISDKTSQEAALVSDSFKQLLMVAQSLEESVRQFKVI</sequence>
<dbReference type="PROSITE" id="PS50111">
    <property type="entry name" value="CHEMOTAXIS_TRANSDUC_2"/>
    <property type="match status" value="1"/>
</dbReference>
<dbReference type="SUPFAM" id="SSF55781">
    <property type="entry name" value="GAF domain-like"/>
    <property type="match status" value="2"/>
</dbReference>
<evidence type="ECO:0000259" key="14">
    <source>
        <dbReference type="PROSITE" id="PS50885"/>
    </source>
</evidence>
<reference evidence="16" key="1">
    <citation type="submission" date="2017-05" db="EMBL/GenBank/DDBJ databases">
        <title>Physiological properties and genetic analysis related to exopolysaccharide production of fresh-water unicellular cyanobacterium Aphanothece sacrum, Suizenji Nori, that has been cultured as a food source in Japan.</title>
        <authorList>
            <person name="Kanesaki Y."/>
            <person name="Yoshikawa S."/>
            <person name="Ohki K."/>
        </authorList>
    </citation>
    <scope>NUCLEOTIDE SEQUENCE [LARGE SCALE GENOMIC DNA]</scope>
    <source>
        <strain evidence="16">FPU1</strain>
    </source>
</reference>
<dbReference type="CDD" id="cd11386">
    <property type="entry name" value="MCP_signal"/>
    <property type="match status" value="1"/>
</dbReference>
<dbReference type="SUPFAM" id="SSF58104">
    <property type="entry name" value="Methyl-accepting chemotaxis protein (MCP) signaling domain"/>
    <property type="match status" value="1"/>
</dbReference>
<evidence type="ECO:0000256" key="11">
    <source>
        <dbReference type="SAM" id="Phobius"/>
    </source>
</evidence>
<dbReference type="InterPro" id="IPR016132">
    <property type="entry name" value="Phyto_chromo_attachment"/>
</dbReference>
<protein>
    <submittedName>
        <fullName evidence="15">Methyl-accepting chemotaxis protein</fullName>
    </submittedName>
</protein>
<dbReference type="GO" id="GO:0005886">
    <property type="term" value="C:plasma membrane"/>
    <property type="evidence" value="ECO:0007669"/>
    <property type="project" value="UniProtKB-SubCell"/>
</dbReference>
<dbReference type="SMART" id="SM00065">
    <property type="entry name" value="GAF"/>
    <property type="match status" value="2"/>
</dbReference>
<feature type="domain" description="Phytochrome chromophore attachment site" evidence="12">
    <location>
        <begin position="455"/>
        <end position="591"/>
    </location>
</feature>
<dbReference type="CDD" id="cd18773">
    <property type="entry name" value="PDC1_HK_sensor"/>
    <property type="match status" value="1"/>
</dbReference>
<evidence type="ECO:0000256" key="5">
    <source>
        <dbReference type="ARBA" id="ARBA00022989"/>
    </source>
</evidence>
<keyword evidence="5 11" id="KW-1133">Transmembrane helix</keyword>
<evidence type="ECO:0000256" key="9">
    <source>
        <dbReference type="PROSITE-ProRule" id="PRU00284"/>
    </source>
</evidence>
<dbReference type="Pfam" id="PF00672">
    <property type="entry name" value="HAMP"/>
    <property type="match status" value="2"/>
</dbReference>
<gene>
    <name evidence="15" type="ORF">AsFPU1_3399</name>
</gene>
<keyword evidence="7 9" id="KW-0807">Transducer</keyword>
<feature type="region of interest" description="Disordered" evidence="10">
    <location>
        <begin position="1"/>
        <end position="41"/>
    </location>
</feature>
<dbReference type="EMBL" id="BDQK01000014">
    <property type="protein sequence ID" value="GBF81976.1"/>
    <property type="molecule type" value="Genomic_DNA"/>
</dbReference>
<dbReference type="AlphaFoldDB" id="A0A401IL53"/>
<keyword evidence="16" id="KW-1185">Reference proteome</keyword>
<dbReference type="Gene3D" id="3.30.450.40">
    <property type="match status" value="2"/>
</dbReference>
<dbReference type="InterPro" id="IPR033479">
    <property type="entry name" value="dCache_1"/>
</dbReference>
<evidence type="ECO:0000256" key="6">
    <source>
        <dbReference type="ARBA" id="ARBA00023136"/>
    </source>
</evidence>
<accession>A0A401IL53</accession>
<keyword evidence="3" id="KW-0145">Chemotaxis</keyword>
<dbReference type="PANTHER" id="PTHR32089">
    <property type="entry name" value="METHYL-ACCEPTING CHEMOTAXIS PROTEIN MCPB"/>
    <property type="match status" value="1"/>
</dbReference>
<evidence type="ECO:0000256" key="4">
    <source>
        <dbReference type="ARBA" id="ARBA00022692"/>
    </source>
</evidence>
<dbReference type="Proteomes" id="UP000287247">
    <property type="component" value="Unassembled WGS sequence"/>
</dbReference>
<comment type="similarity">
    <text evidence="8">Belongs to the methyl-accepting chemotaxis (MCP) protein family.</text>
</comment>
<evidence type="ECO:0000259" key="12">
    <source>
        <dbReference type="PROSITE" id="PS50046"/>
    </source>
</evidence>
<dbReference type="PROSITE" id="PS50046">
    <property type="entry name" value="PHYTOCHROME_2"/>
    <property type="match status" value="2"/>
</dbReference>
<evidence type="ECO:0000259" key="13">
    <source>
        <dbReference type="PROSITE" id="PS50111"/>
    </source>
</evidence>
<dbReference type="SUPFAM" id="SSF158472">
    <property type="entry name" value="HAMP domain-like"/>
    <property type="match status" value="1"/>
</dbReference>
<dbReference type="Pfam" id="PF01590">
    <property type="entry name" value="GAF"/>
    <property type="match status" value="2"/>
</dbReference>
<dbReference type="CDD" id="cd06225">
    <property type="entry name" value="HAMP"/>
    <property type="match status" value="2"/>
</dbReference>
<dbReference type="GO" id="GO:0007165">
    <property type="term" value="P:signal transduction"/>
    <property type="evidence" value="ECO:0007669"/>
    <property type="project" value="UniProtKB-KW"/>
</dbReference>
<dbReference type="PANTHER" id="PTHR32089:SF114">
    <property type="entry name" value="METHYL-ACCEPTING CHEMOTAXIS PROTEIN MCPB"/>
    <property type="match status" value="1"/>
</dbReference>
<feature type="domain" description="HAMP" evidence="14">
    <location>
        <begin position="378"/>
        <end position="430"/>
    </location>
</feature>
<evidence type="ECO:0000256" key="8">
    <source>
        <dbReference type="ARBA" id="ARBA00029447"/>
    </source>
</evidence>
<dbReference type="Gene3D" id="3.30.450.20">
    <property type="entry name" value="PAS domain"/>
    <property type="match status" value="1"/>
</dbReference>
<proteinExistence type="inferred from homology"/>